<dbReference type="InterPro" id="IPR001680">
    <property type="entry name" value="WD40_rpt"/>
</dbReference>
<dbReference type="InterPro" id="IPR019775">
    <property type="entry name" value="WD40_repeat_CS"/>
</dbReference>
<dbReference type="SMART" id="SM00320">
    <property type="entry name" value="WD40"/>
    <property type="match status" value="7"/>
</dbReference>
<dbReference type="InterPro" id="IPR015943">
    <property type="entry name" value="WD40/YVTN_repeat-like_dom_sf"/>
</dbReference>
<sequence length="1347" mass="148085">MCRLLAYVGDIVTASELVLRPNRSIVRQSFSSRERISGDGWLPSALNGDGFGLLWYSLDLDQDPEPCVYKSTRPAWNDVNLEKIANKVRSRMIFAHVRAASAGMDVSENTCHPFQAGRFSFMHNGGIAAYTRVRRDIVQSLEGLAFDFAVEHGSSDSAVLFAVFLNEVMRLVGANKTPAQILRTALSPEEFRLVTEATLQTVYSILKTHGIEEVSLLNFVVTDGITTCATRFAIHPDPKTVTCASLYVAMGSKYEDCCPQRTGNYCVKHTSRHPSFAMISSEPLSDNLNDWIPAPAQSLILVTEAARDIFICPIVLYESSQKAANDDLSDRRGLGPSRFLIHECLEQAQRHQNADFSHAAKLQAHGLAAGTSSRSGVEALALQVNQSLPGRSYPDPDGGSKTAALGVESGNIYLRYEISTKENEIVFCMAEFENKYLIMGSQNGDIHIWDLEAQQMHTVLEHDNLRIPTSIFSLLVDPQRCILASASTSGVIKEWSIGSSFELIRTIECGQVGGIFALAYVRDGSIFYGCGDTYLRICSSEDSTLLSTYHANNPVQPLQPLPKGKRHPSINGFESWWEPLVRHGSDDVSSEMYHHSGVQGLALAENGALLCSACADGFLRVWDVESGKFQALLRGHRDAVTACVSIRSASNSASTASENRGPPLIVSASKDGTIRVWDVSKGFVCKSTLYGSGSEICCLAVAANDSFFVAGDASGVITQWCTDTCTVQRTFQTVGYSKVESVCVSSDSRVIFSSHTNGKVLAWEAKDLWSPVAEPCTPSTEADFDGALADSAVSDRTAQASHAGRNRVFSAKMAHQDRNRLLENALSEWVAFRSVSGSAHGLHRSGCWDAAEFIFNVLEELGATVRFENPAANRTFLPDAPSALASGTPDLQKDFLANPLVWAVFRAMQPNAPTVLVYGHYDCVSAQEREWYSDPWQMSARDGHFYGRGVTDNKGPILAMAFAFMELLQEFRAIRDNTTNEEQPQYSSDGVEHCPERVLTHNVIFAIEGHGEGSNEGFREMIARELVDGVDRELLLNCKLVMKSNSYWIGAEQPCITYGMRGVLDLEISVSGPNCNLHAGVDGGAMLEPVTDLCIVLASLKDSRGNINIPFFHEDVKDLSADERALFERVDFRAEDFMQSTGVSKLISSNSLEVLEARWAKPSLSITSVVTSNMTKVFSVLPKSATARISVRLVPDQDPDKILELIKRYLEYEFGKLHSGNQVSIKCMNKGKWWLGNLHDEYYTAVSAAIQHVWQQEPLFVREGGTLGLTSFFEETLKCPVIQIPLGANTDNAHLANERIRAINLFNGRDVWKDFMARILINPDIDRAGLDRQNSKRSVAIAATAPT</sequence>
<dbReference type="PROSITE" id="PS00678">
    <property type="entry name" value="WD_REPEATS_1"/>
    <property type="match status" value="2"/>
</dbReference>
<dbReference type="Pfam" id="PF01546">
    <property type="entry name" value="Peptidase_M20"/>
    <property type="match status" value="1"/>
</dbReference>
<dbReference type="SUPFAM" id="SSF53187">
    <property type="entry name" value="Zn-dependent exopeptidases"/>
    <property type="match status" value="1"/>
</dbReference>
<evidence type="ECO:0000259" key="7">
    <source>
        <dbReference type="PROSITE" id="PS51278"/>
    </source>
</evidence>
<name>A0A5J4Z2I5_PORPP</name>
<feature type="repeat" description="WD" evidence="6">
    <location>
        <begin position="591"/>
        <end position="632"/>
    </location>
</feature>
<dbReference type="SUPFAM" id="SSF50998">
    <property type="entry name" value="Quinoprotein alcohol dehydrogenase-like"/>
    <property type="match status" value="1"/>
</dbReference>
<dbReference type="GO" id="GO:0006508">
    <property type="term" value="P:proteolysis"/>
    <property type="evidence" value="ECO:0007669"/>
    <property type="project" value="UniProtKB-KW"/>
</dbReference>
<keyword evidence="2" id="KW-0645">Protease</keyword>
<dbReference type="InterPro" id="IPR051458">
    <property type="entry name" value="Cyt/Met_Dipeptidase"/>
</dbReference>
<feature type="repeat" description="WD" evidence="6">
    <location>
        <begin position="664"/>
        <end position="682"/>
    </location>
</feature>
<reference evidence="9" key="1">
    <citation type="journal article" date="2019" name="Nat. Commun.">
        <title>Expansion of phycobilisome linker gene families in mesophilic red algae.</title>
        <authorList>
            <person name="Lee J."/>
            <person name="Kim D."/>
            <person name="Bhattacharya D."/>
            <person name="Yoon H.S."/>
        </authorList>
    </citation>
    <scope>NUCLEOTIDE SEQUENCE [LARGE SCALE GENOMIC DNA]</scope>
    <source>
        <strain evidence="9">CCMP 1328</strain>
    </source>
</reference>
<evidence type="ECO:0000313" key="9">
    <source>
        <dbReference type="Proteomes" id="UP000324585"/>
    </source>
</evidence>
<gene>
    <name evidence="8" type="ORF">FVE85_0606</name>
</gene>
<dbReference type="GO" id="GO:0046872">
    <property type="term" value="F:metal ion binding"/>
    <property type="evidence" value="ECO:0007669"/>
    <property type="project" value="UniProtKB-KW"/>
</dbReference>
<organism evidence="8 9">
    <name type="scientific">Porphyridium purpureum</name>
    <name type="common">Red alga</name>
    <name type="synonym">Porphyridium cruentum</name>
    <dbReference type="NCBI Taxonomy" id="35688"/>
    <lineage>
        <taxon>Eukaryota</taxon>
        <taxon>Rhodophyta</taxon>
        <taxon>Bangiophyceae</taxon>
        <taxon>Porphyridiales</taxon>
        <taxon>Porphyridiaceae</taxon>
        <taxon>Porphyridium</taxon>
    </lineage>
</organism>
<dbReference type="Gene3D" id="3.30.70.360">
    <property type="match status" value="1"/>
</dbReference>
<feature type="domain" description="Glutamine amidotransferase type-2" evidence="7">
    <location>
        <begin position="2"/>
        <end position="305"/>
    </location>
</feature>
<dbReference type="OMA" id="CVAYTEA"/>
<dbReference type="EMBL" id="VRMN01000002">
    <property type="protein sequence ID" value="KAA8496877.1"/>
    <property type="molecule type" value="Genomic_DNA"/>
</dbReference>
<dbReference type="CDD" id="cd01908">
    <property type="entry name" value="YafJ"/>
    <property type="match status" value="1"/>
</dbReference>
<protein>
    <submittedName>
        <fullName evidence="8">Putative di-and tripeptidase DUG2</fullName>
    </submittedName>
</protein>
<dbReference type="PROSITE" id="PS50082">
    <property type="entry name" value="WD_REPEATS_2"/>
    <property type="match status" value="2"/>
</dbReference>
<keyword evidence="5" id="KW-0378">Hydrolase</keyword>
<dbReference type="InterPro" id="IPR029055">
    <property type="entry name" value="Ntn_hydrolases_N"/>
</dbReference>
<dbReference type="GO" id="GO:0006751">
    <property type="term" value="P:glutathione catabolic process"/>
    <property type="evidence" value="ECO:0007669"/>
    <property type="project" value="TreeGrafter"/>
</dbReference>
<dbReference type="Pfam" id="PF07687">
    <property type="entry name" value="M20_dimer"/>
    <property type="match status" value="1"/>
</dbReference>
<dbReference type="Pfam" id="PF00400">
    <property type="entry name" value="WD40"/>
    <property type="match status" value="3"/>
</dbReference>
<dbReference type="OrthoDB" id="7832001at2759"/>
<evidence type="ECO:0000256" key="3">
    <source>
        <dbReference type="ARBA" id="ARBA00022723"/>
    </source>
</evidence>
<comment type="caution">
    <text evidence="8">The sequence shown here is derived from an EMBL/GenBank/DDBJ whole genome shotgun (WGS) entry which is preliminary data.</text>
</comment>
<evidence type="ECO:0000256" key="1">
    <source>
        <dbReference type="ARBA" id="ARBA00022574"/>
    </source>
</evidence>
<dbReference type="PROSITE" id="PS50294">
    <property type="entry name" value="WD_REPEATS_REGION"/>
    <property type="match status" value="1"/>
</dbReference>
<keyword evidence="9" id="KW-1185">Reference proteome</keyword>
<dbReference type="SUPFAM" id="SSF56235">
    <property type="entry name" value="N-terminal nucleophile aminohydrolases (Ntn hydrolases)"/>
    <property type="match status" value="1"/>
</dbReference>
<proteinExistence type="predicted"/>
<accession>A0A5J4Z2I5</accession>
<dbReference type="Pfam" id="PF13522">
    <property type="entry name" value="GATase_6"/>
    <property type="match status" value="1"/>
</dbReference>
<dbReference type="InterPro" id="IPR011650">
    <property type="entry name" value="Peptidase_M20_dimer"/>
</dbReference>
<dbReference type="GO" id="GO:0008233">
    <property type="term" value="F:peptidase activity"/>
    <property type="evidence" value="ECO:0007669"/>
    <property type="project" value="UniProtKB-KW"/>
</dbReference>
<dbReference type="Gene3D" id="2.130.10.10">
    <property type="entry name" value="YVTN repeat-like/Quinoprotein amine dehydrogenase"/>
    <property type="match status" value="2"/>
</dbReference>
<dbReference type="InterPro" id="IPR011047">
    <property type="entry name" value="Quinoprotein_ADH-like_sf"/>
</dbReference>
<evidence type="ECO:0000256" key="2">
    <source>
        <dbReference type="ARBA" id="ARBA00022670"/>
    </source>
</evidence>
<dbReference type="Proteomes" id="UP000324585">
    <property type="component" value="Unassembled WGS sequence"/>
</dbReference>
<dbReference type="Gene3D" id="3.60.20.10">
    <property type="entry name" value="Glutamine Phosphoribosylpyrophosphate, subunit 1, domain 1"/>
    <property type="match status" value="1"/>
</dbReference>
<dbReference type="PANTHER" id="PTHR43270">
    <property type="entry name" value="BETA-ALA-HIS DIPEPTIDASE"/>
    <property type="match status" value="1"/>
</dbReference>
<keyword evidence="3" id="KW-0479">Metal-binding</keyword>
<evidence type="ECO:0000256" key="5">
    <source>
        <dbReference type="ARBA" id="ARBA00022801"/>
    </source>
</evidence>
<evidence type="ECO:0000256" key="4">
    <source>
        <dbReference type="ARBA" id="ARBA00022737"/>
    </source>
</evidence>
<dbReference type="PANTHER" id="PTHR43270:SF8">
    <property type="entry name" value="DI- AND TRIPEPTIDASE DUG2-RELATED"/>
    <property type="match status" value="1"/>
</dbReference>
<keyword evidence="4" id="KW-0677">Repeat</keyword>
<keyword evidence="1 6" id="KW-0853">WD repeat</keyword>
<dbReference type="InterPro" id="IPR017932">
    <property type="entry name" value="GATase_2_dom"/>
</dbReference>
<evidence type="ECO:0000256" key="6">
    <source>
        <dbReference type="PROSITE-ProRule" id="PRU00221"/>
    </source>
</evidence>
<evidence type="ECO:0000313" key="8">
    <source>
        <dbReference type="EMBL" id="KAA8496877.1"/>
    </source>
</evidence>
<dbReference type="PROSITE" id="PS51278">
    <property type="entry name" value="GATASE_TYPE_2"/>
    <property type="match status" value="1"/>
</dbReference>
<dbReference type="Gene3D" id="3.40.630.10">
    <property type="entry name" value="Zn peptidases"/>
    <property type="match status" value="1"/>
</dbReference>
<dbReference type="InterPro" id="IPR002933">
    <property type="entry name" value="Peptidase_M20"/>
</dbReference>